<reference evidence="10 11" key="1">
    <citation type="submission" date="2024-10" db="EMBL/GenBank/DDBJ databases">
        <title>Updated reference genomes for cyclostephanoid diatoms.</title>
        <authorList>
            <person name="Roberts W.R."/>
            <person name="Alverson A.J."/>
        </authorList>
    </citation>
    <scope>NUCLEOTIDE SEQUENCE [LARGE SCALE GENOMIC DNA]</scope>
    <source>
        <strain evidence="10 11">AJA010-31</strain>
    </source>
</reference>
<feature type="domain" description="RING-type" evidence="9">
    <location>
        <begin position="167"/>
        <end position="533"/>
    </location>
</feature>
<evidence type="ECO:0000313" key="11">
    <source>
        <dbReference type="Proteomes" id="UP001530400"/>
    </source>
</evidence>
<dbReference type="InterPro" id="IPR047548">
    <property type="entry name" value="Rcat_RBR_RNF14"/>
</dbReference>
<keyword evidence="5" id="KW-0863">Zinc-finger</keyword>
<evidence type="ECO:0000256" key="1">
    <source>
        <dbReference type="ARBA" id="ARBA00004906"/>
    </source>
</evidence>
<dbReference type="AlphaFoldDB" id="A0ABD3PX41"/>
<proteinExistence type="predicted"/>
<dbReference type="GO" id="GO:0016740">
    <property type="term" value="F:transferase activity"/>
    <property type="evidence" value="ECO:0007669"/>
    <property type="project" value="UniProtKB-KW"/>
</dbReference>
<organism evidence="10 11">
    <name type="scientific">Cyclotella atomus</name>
    <dbReference type="NCBI Taxonomy" id="382360"/>
    <lineage>
        <taxon>Eukaryota</taxon>
        <taxon>Sar</taxon>
        <taxon>Stramenopiles</taxon>
        <taxon>Ochrophyta</taxon>
        <taxon>Bacillariophyta</taxon>
        <taxon>Coscinodiscophyceae</taxon>
        <taxon>Thalassiosirophycidae</taxon>
        <taxon>Stephanodiscales</taxon>
        <taxon>Stephanodiscaceae</taxon>
        <taxon>Cyclotella</taxon>
    </lineage>
</organism>
<feature type="region of interest" description="Disordered" evidence="8">
    <location>
        <begin position="1"/>
        <end position="82"/>
    </location>
</feature>
<protein>
    <recommendedName>
        <fullName evidence="9">RING-type domain-containing protein</fullName>
    </recommendedName>
</protein>
<dbReference type="InterPro" id="IPR044066">
    <property type="entry name" value="TRIAD_supradom"/>
</dbReference>
<name>A0ABD3PX41_9STRA</name>
<accession>A0ABD3PX41</accession>
<keyword evidence="4" id="KW-0677">Repeat</keyword>
<dbReference type="CDD" id="cd20335">
    <property type="entry name" value="BRcat_RBR"/>
    <property type="match status" value="1"/>
</dbReference>
<evidence type="ECO:0000256" key="3">
    <source>
        <dbReference type="ARBA" id="ARBA00022723"/>
    </source>
</evidence>
<keyword evidence="3" id="KW-0479">Metal-binding</keyword>
<dbReference type="Gene3D" id="1.20.120.1750">
    <property type="match status" value="1"/>
</dbReference>
<feature type="compositionally biased region" description="Polar residues" evidence="8">
    <location>
        <begin position="371"/>
        <end position="390"/>
    </location>
</feature>
<evidence type="ECO:0000256" key="4">
    <source>
        <dbReference type="ARBA" id="ARBA00022737"/>
    </source>
</evidence>
<dbReference type="Pfam" id="PF26200">
    <property type="entry name" value="Rcat_RNF216"/>
    <property type="match status" value="1"/>
</dbReference>
<feature type="compositionally biased region" description="Low complexity" evidence="8">
    <location>
        <begin position="21"/>
        <end position="40"/>
    </location>
</feature>
<sequence length="541" mass="59317">MSYSESSGSTRDDAADSEIIVADNDSVSASASSTSATDSNGVEESSESDNQSNGMSPDEENTAHSPLCSNGAEESTESDNQSSAVILDEENVAHSRIPVEDVLLPQSLSCHTCPICLSENQVFYSDTTTIKCKGEEAAVNEVAGLSTNDAAGNDKSLHEIPDAEKVSSLPSPTSLLQQKYMYQNQHGVPVFQLTSCGHSFCSPCLYAYIRSKLMKGTLQIPCCHFTMPDEAEDLHACDVDIPESAILQLIEMETENQTPLFTTGGWFFGSCCNSETINLRDKFEKIKFDNLHGKDSVRRCPKCDEPHLYDVERMKTFDADLRARSQSLPIAVSGRASATRGSYVENRTRLGRMLDTIRRRDNLNFVHESGGHQSASSSRDSVSIHNSGCTDRNETPALANNIDEGVHDDTEHHSNTSASQTLVISTIPIVKCQSCLTEFCYFHSNAHTGQTCEQYNEKTAELDRVNVEYANQTLHSKQCPTCGILVSKEGGCNQIKCGNCGTHFCWLCRAKVDDGAFPEHFRWWNLNGCPNMQLDASDEAS</sequence>
<dbReference type="InterPro" id="IPR051628">
    <property type="entry name" value="LUBAC_E3_Ligases"/>
</dbReference>
<dbReference type="PROSITE" id="PS00518">
    <property type="entry name" value="ZF_RING_1"/>
    <property type="match status" value="1"/>
</dbReference>
<evidence type="ECO:0000313" key="10">
    <source>
        <dbReference type="EMBL" id="KAL3790725.1"/>
    </source>
</evidence>
<evidence type="ECO:0000256" key="6">
    <source>
        <dbReference type="ARBA" id="ARBA00022786"/>
    </source>
</evidence>
<keyword evidence="6" id="KW-0833">Ubl conjugation pathway</keyword>
<gene>
    <name evidence="10" type="ORF">ACHAWO_013544</name>
</gene>
<dbReference type="PROSITE" id="PS51873">
    <property type="entry name" value="TRIAD"/>
    <property type="match status" value="1"/>
</dbReference>
<dbReference type="InterPro" id="IPR017907">
    <property type="entry name" value="Znf_RING_CS"/>
</dbReference>
<dbReference type="Gene3D" id="3.30.40.10">
    <property type="entry name" value="Zinc/RING finger domain, C3HC4 (zinc finger)"/>
    <property type="match status" value="1"/>
</dbReference>
<evidence type="ECO:0000256" key="8">
    <source>
        <dbReference type="SAM" id="MobiDB-lite"/>
    </source>
</evidence>
<keyword evidence="11" id="KW-1185">Reference proteome</keyword>
<dbReference type="CDD" id="cd20354">
    <property type="entry name" value="Rcat_RBR_RNF14"/>
    <property type="match status" value="1"/>
</dbReference>
<dbReference type="GO" id="GO:0008270">
    <property type="term" value="F:zinc ion binding"/>
    <property type="evidence" value="ECO:0007669"/>
    <property type="project" value="UniProtKB-KW"/>
</dbReference>
<dbReference type="SUPFAM" id="SSF57850">
    <property type="entry name" value="RING/U-box"/>
    <property type="match status" value="2"/>
</dbReference>
<comment type="pathway">
    <text evidence="1">Protein modification; protein ubiquitination.</text>
</comment>
<feature type="region of interest" description="Disordered" evidence="8">
    <location>
        <begin position="367"/>
        <end position="396"/>
    </location>
</feature>
<evidence type="ECO:0000256" key="5">
    <source>
        <dbReference type="ARBA" id="ARBA00022771"/>
    </source>
</evidence>
<dbReference type="Proteomes" id="UP001530400">
    <property type="component" value="Unassembled WGS sequence"/>
</dbReference>
<comment type="caution">
    <text evidence="10">The sequence shown here is derived from an EMBL/GenBank/DDBJ whole genome shotgun (WGS) entry which is preliminary data.</text>
</comment>
<keyword evidence="7" id="KW-0862">Zinc</keyword>
<evidence type="ECO:0000256" key="7">
    <source>
        <dbReference type="ARBA" id="ARBA00022833"/>
    </source>
</evidence>
<evidence type="ECO:0000256" key="2">
    <source>
        <dbReference type="ARBA" id="ARBA00022679"/>
    </source>
</evidence>
<dbReference type="InterPro" id="IPR013083">
    <property type="entry name" value="Znf_RING/FYVE/PHD"/>
</dbReference>
<dbReference type="PANTHER" id="PTHR22770">
    <property type="entry name" value="UBIQUITIN CONJUGATING ENZYME 7 INTERACTING PROTEIN-RELATED"/>
    <property type="match status" value="1"/>
</dbReference>
<dbReference type="EMBL" id="JALLPJ020000487">
    <property type="protein sequence ID" value="KAL3790725.1"/>
    <property type="molecule type" value="Genomic_DNA"/>
</dbReference>
<keyword evidence="2" id="KW-0808">Transferase</keyword>
<dbReference type="PANTHER" id="PTHR22770:SF13">
    <property type="entry name" value="RING-TYPE DOMAIN-CONTAINING PROTEIN"/>
    <property type="match status" value="1"/>
</dbReference>
<evidence type="ECO:0000259" key="9">
    <source>
        <dbReference type="PROSITE" id="PS51873"/>
    </source>
</evidence>